<protein>
    <submittedName>
        <fullName evidence="2">Uncharacterized protein</fullName>
    </submittedName>
</protein>
<evidence type="ECO:0000313" key="2">
    <source>
        <dbReference type="EMBL" id="MBR0552229.1"/>
    </source>
</evidence>
<keyword evidence="1" id="KW-1133">Transmembrane helix</keyword>
<proteinExistence type="predicted"/>
<dbReference type="EMBL" id="JAGRQC010000002">
    <property type="protein sequence ID" value="MBR0552229.1"/>
    <property type="molecule type" value="Genomic_DNA"/>
</dbReference>
<keyword evidence="3" id="KW-1185">Reference proteome</keyword>
<keyword evidence="1" id="KW-0812">Transmembrane</keyword>
<dbReference type="Proteomes" id="UP000676996">
    <property type="component" value="Unassembled WGS sequence"/>
</dbReference>
<evidence type="ECO:0000256" key="1">
    <source>
        <dbReference type="SAM" id="Phobius"/>
    </source>
</evidence>
<comment type="caution">
    <text evidence="2">The sequence shown here is derived from an EMBL/GenBank/DDBJ whole genome shotgun (WGS) entry which is preliminary data.</text>
</comment>
<feature type="transmembrane region" description="Helical" evidence="1">
    <location>
        <begin position="35"/>
        <end position="58"/>
    </location>
</feature>
<keyword evidence="1" id="KW-0472">Membrane</keyword>
<evidence type="ECO:0000313" key="3">
    <source>
        <dbReference type="Proteomes" id="UP000676996"/>
    </source>
</evidence>
<dbReference type="AlphaFoldDB" id="A0A8T4IIT7"/>
<accession>A0A8T4IIT7</accession>
<dbReference type="RefSeq" id="WP_284053523.1">
    <property type="nucleotide sequence ID" value="NZ_JAGRQC010000002.1"/>
</dbReference>
<organism evidence="2 3">
    <name type="scientific">Stakelama marina</name>
    <dbReference type="NCBI Taxonomy" id="2826939"/>
    <lineage>
        <taxon>Bacteria</taxon>
        <taxon>Pseudomonadati</taxon>
        <taxon>Pseudomonadota</taxon>
        <taxon>Alphaproteobacteria</taxon>
        <taxon>Sphingomonadales</taxon>
        <taxon>Sphingomonadaceae</taxon>
        <taxon>Stakelama</taxon>
    </lineage>
</organism>
<name>A0A8T4IIT7_9SPHN</name>
<reference evidence="2" key="1">
    <citation type="submission" date="2021-04" db="EMBL/GenBank/DDBJ databases">
        <title>Ouciella asimina sp. nov., isolated from the surface seawater in the hydrothermal field of Okinawa Trough.</title>
        <authorList>
            <person name="Shuang W."/>
        </authorList>
    </citation>
    <scope>NUCLEOTIDE SEQUENCE</scope>
    <source>
        <strain evidence="2">LXI357</strain>
    </source>
</reference>
<sequence length="72" mass="7988">MRVLIEILFLIGGLIAALTLGYASAWAYPIGTRDIWLVTDAAMVVIVAMGVAPIWRAYRLDRARLRKDNIDG</sequence>
<gene>
    <name evidence="2" type="ORF">J7S20_06915</name>
</gene>